<evidence type="ECO:0000259" key="3">
    <source>
        <dbReference type="PROSITE" id="PS50206"/>
    </source>
</evidence>
<dbReference type="PANTHER" id="PTHR30401">
    <property type="entry name" value="TRNA 2-SELENOURIDINE SYNTHASE"/>
    <property type="match status" value="1"/>
</dbReference>
<evidence type="ECO:0000313" key="5">
    <source>
        <dbReference type="Proteomes" id="UP001165065"/>
    </source>
</evidence>
<dbReference type="AlphaFoldDB" id="A0A9W7G8Y7"/>
<dbReference type="GO" id="GO:0043828">
    <property type="term" value="F:tRNA 2-selenouridine synthase activity"/>
    <property type="evidence" value="ECO:0007669"/>
    <property type="project" value="InterPro"/>
</dbReference>
<dbReference type="Gene3D" id="3.40.250.10">
    <property type="entry name" value="Rhodanese-like domain"/>
    <property type="match status" value="1"/>
</dbReference>
<dbReference type="GO" id="GO:0002098">
    <property type="term" value="P:tRNA wobble uridine modification"/>
    <property type="evidence" value="ECO:0007669"/>
    <property type="project" value="InterPro"/>
</dbReference>
<dbReference type="SMART" id="SM00450">
    <property type="entry name" value="RHOD"/>
    <property type="match status" value="1"/>
</dbReference>
<gene>
    <name evidence="4" type="ORF">TrCOL_g3553</name>
</gene>
<feature type="compositionally biased region" description="Acidic residues" evidence="2">
    <location>
        <begin position="446"/>
        <end position="459"/>
    </location>
</feature>
<proteinExistence type="predicted"/>
<evidence type="ECO:0000313" key="4">
    <source>
        <dbReference type="EMBL" id="GMI37615.1"/>
    </source>
</evidence>
<evidence type="ECO:0000256" key="2">
    <source>
        <dbReference type="SAM" id="MobiDB-lite"/>
    </source>
</evidence>
<reference evidence="5" key="1">
    <citation type="journal article" date="2023" name="Commun. Biol.">
        <title>Genome analysis of Parmales, the sister group of diatoms, reveals the evolutionary specialization of diatoms from phago-mixotrophs to photoautotrophs.</title>
        <authorList>
            <person name="Ban H."/>
            <person name="Sato S."/>
            <person name="Yoshikawa S."/>
            <person name="Yamada K."/>
            <person name="Nakamura Y."/>
            <person name="Ichinomiya M."/>
            <person name="Sato N."/>
            <person name="Blanc-Mathieu R."/>
            <person name="Endo H."/>
            <person name="Kuwata A."/>
            <person name="Ogata H."/>
        </authorList>
    </citation>
    <scope>NUCLEOTIDE SEQUENCE [LARGE SCALE GENOMIC DNA]</scope>
</reference>
<protein>
    <recommendedName>
        <fullName evidence="3">Rhodanese domain-containing protein</fullName>
    </recommendedName>
</protein>
<dbReference type="NCBIfam" id="NF008750">
    <property type="entry name" value="PRK11784.1-2"/>
    <property type="match status" value="1"/>
</dbReference>
<dbReference type="InterPro" id="IPR001763">
    <property type="entry name" value="Rhodanese-like_dom"/>
</dbReference>
<dbReference type="PANTHER" id="PTHR30401:SF0">
    <property type="entry name" value="TRNA 2-SELENOURIDINE SYNTHASE"/>
    <property type="match status" value="1"/>
</dbReference>
<sequence length="459" mass="48301">MTSLQETAADDAMSADDIELALDSGPFATWAAPLAALAALVAEAKPARVVSPAEFLRRCVDGGARCVDVRSPGEFAKDAVPGAISVPLLDDAERAEVGKCYKKQGRAEAMRLGLAKLRKRGGLSSLATEAAGEAKVVGVYCWRGGLRSGSVAWLLARRGIDVFVLDGGYRAYKKHLRALFEQGPRVVIVGGRTGAGKTRVLRALVKQGAQVLDLEGLAAHRGSAFGALGGAAQPSNAAYETTCAMAWRALDPTRDVYVENEEGHIGRCLVPPPLYTRMREAPRCVGVEASDAARVAHLLADYAEDAKAAPGGTRARLDAALARVAKRLGPQDTARARACLDAGDLAACARMLLARYYDKLYDRHLGKRGDAVLAVRAADPFDAAAVADAIVAAVARADAADLPLTPPVEAGHATRPSSGCGSSGRSRCDGGRSGWGSSGRRRCDGEEWQEWEEGEEGQE</sequence>
<dbReference type="OrthoDB" id="566238at2759"/>
<keyword evidence="1" id="KW-0711">Selenium</keyword>
<keyword evidence="5" id="KW-1185">Reference proteome</keyword>
<dbReference type="PROSITE" id="PS50206">
    <property type="entry name" value="RHODANESE_3"/>
    <property type="match status" value="1"/>
</dbReference>
<dbReference type="NCBIfam" id="NF008752">
    <property type="entry name" value="PRK11784.1-4"/>
    <property type="match status" value="1"/>
</dbReference>
<dbReference type="InterPro" id="IPR036873">
    <property type="entry name" value="Rhodanese-like_dom_sf"/>
</dbReference>
<evidence type="ECO:0000256" key="1">
    <source>
        <dbReference type="ARBA" id="ARBA00023266"/>
    </source>
</evidence>
<name>A0A9W7G8Y7_9STRA</name>
<dbReference type="Pfam" id="PF00581">
    <property type="entry name" value="Rhodanese"/>
    <property type="match status" value="1"/>
</dbReference>
<accession>A0A9W7G8Y7</accession>
<comment type="caution">
    <text evidence="4">The sequence shown here is derived from an EMBL/GenBank/DDBJ whole genome shotgun (WGS) entry which is preliminary data.</text>
</comment>
<dbReference type="EMBL" id="BRYA01000075">
    <property type="protein sequence ID" value="GMI37615.1"/>
    <property type="molecule type" value="Genomic_DNA"/>
</dbReference>
<dbReference type="Proteomes" id="UP001165065">
    <property type="component" value="Unassembled WGS sequence"/>
</dbReference>
<dbReference type="InterPro" id="IPR058840">
    <property type="entry name" value="AAA_SelU"/>
</dbReference>
<dbReference type="InterPro" id="IPR017582">
    <property type="entry name" value="SelU"/>
</dbReference>
<feature type="domain" description="Rhodanese" evidence="3">
    <location>
        <begin position="60"/>
        <end position="181"/>
    </location>
</feature>
<dbReference type="NCBIfam" id="TIGR03167">
    <property type="entry name" value="tRNA_sel_U_synt"/>
    <property type="match status" value="1"/>
</dbReference>
<feature type="region of interest" description="Disordered" evidence="2">
    <location>
        <begin position="404"/>
        <end position="459"/>
    </location>
</feature>
<dbReference type="SUPFAM" id="SSF52821">
    <property type="entry name" value="Rhodanese/Cell cycle control phosphatase"/>
    <property type="match status" value="1"/>
</dbReference>
<organism evidence="4 5">
    <name type="scientific">Triparma columacea</name>
    <dbReference type="NCBI Taxonomy" id="722753"/>
    <lineage>
        <taxon>Eukaryota</taxon>
        <taxon>Sar</taxon>
        <taxon>Stramenopiles</taxon>
        <taxon>Ochrophyta</taxon>
        <taxon>Bolidophyceae</taxon>
        <taxon>Parmales</taxon>
        <taxon>Triparmaceae</taxon>
        <taxon>Triparma</taxon>
    </lineage>
</organism>
<dbReference type="Pfam" id="PF26341">
    <property type="entry name" value="AAA_SelU"/>
    <property type="match status" value="1"/>
</dbReference>